<gene>
    <name evidence="1" type="ORF">BDV28DRAFT_127461</name>
</gene>
<accession>A0A5N6ZFC4</accession>
<dbReference type="EMBL" id="ML739040">
    <property type="protein sequence ID" value="KAE8356312.1"/>
    <property type="molecule type" value="Genomic_DNA"/>
</dbReference>
<evidence type="ECO:0000313" key="1">
    <source>
        <dbReference type="EMBL" id="KAE8356312.1"/>
    </source>
</evidence>
<evidence type="ECO:0000313" key="2">
    <source>
        <dbReference type="Proteomes" id="UP000327118"/>
    </source>
</evidence>
<keyword evidence="2" id="KW-1185">Reference proteome</keyword>
<organism evidence="1 2">
    <name type="scientific">Aspergillus coremiiformis</name>
    <dbReference type="NCBI Taxonomy" id="138285"/>
    <lineage>
        <taxon>Eukaryota</taxon>
        <taxon>Fungi</taxon>
        <taxon>Dikarya</taxon>
        <taxon>Ascomycota</taxon>
        <taxon>Pezizomycotina</taxon>
        <taxon>Eurotiomycetes</taxon>
        <taxon>Eurotiomycetidae</taxon>
        <taxon>Eurotiales</taxon>
        <taxon>Aspergillaceae</taxon>
        <taxon>Aspergillus</taxon>
        <taxon>Aspergillus subgen. Circumdati</taxon>
    </lineage>
</organism>
<sequence>MLDAEANQIAYLLDLHCIAIYNGLNCIETQIRKKGSWLLFYGFSWRRISSIPPLQCDRNRWRSHR</sequence>
<reference evidence="2" key="1">
    <citation type="submission" date="2019-04" db="EMBL/GenBank/DDBJ databases">
        <title>Friends and foes A comparative genomics studyof 23 Aspergillus species from section Flavi.</title>
        <authorList>
            <consortium name="DOE Joint Genome Institute"/>
            <person name="Kjaerbolling I."/>
            <person name="Vesth T."/>
            <person name="Frisvad J.C."/>
            <person name="Nybo J.L."/>
            <person name="Theobald S."/>
            <person name="Kildgaard S."/>
            <person name="Isbrandt T."/>
            <person name="Kuo A."/>
            <person name="Sato A."/>
            <person name="Lyhne E.K."/>
            <person name="Kogle M.E."/>
            <person name="Wiebenga A."/>
            <person name="Kun R.S."/>
            <person name="Lubbers R.J."/>
            <person name="Makela M.R."/>
            <person name="Barry K."/>
            <person name="Chovatia M."/>
            <person name="Clum A."/>
            <person name="Daum C."/>
            <person name="Haridas S."/>
            <person name="He G."/>
            <person name="LaButti K."/>
            <person name="Lipzen A."/>
            <person name="Mondo S."/>
            <person name="Riley R."/>
            <person name="Salamov A."/>
            <person name="Simmons B.A."/>
            <person name="Magnuson J.K."/>
            <person name="Henrissat B."/>
            <person name="Mortensen U.H."/>
            <person name="Larsen T.O."/>
            <person name="Devries R.P."/>
            <person name="Grigoriev I.V."/>
            <person name="Machida M."/>
            <person name="Baker S.E."/>
            <person name="Andersen M.R."/>
        </authorList>
    </citation>
    <scope>NUCLEOTIDE SEQUENCE [LARGE SCALE GENOMIC DNA]</scope>
    <source>
        <strain evidence="2">CBS 553.77</strain>
    </source>
</reference>
<dbReference type="OrthoDB" id="39175at2759"/>
<dbReference type="AlphaFoldDB" id="A0A5N6ZFC4"/>
<name>A0A5N6ZFC4_9EURO</name>
<proteinExistence type="predicted"/>
<protein>
    <submittedName>
        <fullName evidence="1">Uncharacterized protein</fullName>
    </submittedName>
</protein>
<dbReference type="Proteomes" id="UP000327118">
    <property type="component" value="Unassembled WGS sequence"/>
</dbReference>